<keyword evidence="3" id="KW-1185">Reference proteome</keyword>
<dbReference type="KEGG" id="pamo:BAR1_07825"/>
<dbReference type="SUPFAM" id="SSF53335">
    <property type="entry name" value="S-adenosyl-L-methionine-dependent methyltransferases"/>
    <property type="match status" value="1"/>
</dbReference>
<dbReference type="OrthoDB" id="8153637at2"/>
<dbReference type="PANTHER" id="PTHR43861">
    <property type="entry name" value="TRANS-ACONITATE 2-METHYLTRANSFERASE-RELATED"/>
    <property type="match status" value="1"/>
</dbReference>
<dbReference type="GO" id="GO:0032259">
    <property type="term" value="P:methylation"/>
    <property type="evidence" value="ECO:0007669"/>
    <property type="project" value="UniProtKB-KW"/>
</dbReference>
<proteinExistence type="predicted"/>
<dbReference type="CDD" id="cd02440">
    <property type="entry name" value="AdoMet_MTases"/>
    <property type="match status" value="1"/>
</dbReference>
<dbReference type="InterPro" id="IPR029063">
    <property type="entry name" value="SAM-dependent_MTases_sf"/>
</dbReference>
<dbReference type="InterPro" id="IPR013216">
    <property type="entry name" value="Methyltransf_11"/>
</dbReference>
<protein>
    <submittedName>
        <fullName evidence="2">Class I SAM-dependent methyltransferase</fullName>
    </submittedName>
</protein>
<dbReference type="Pfam" id="PF08241">
    <property type="entry name" value="Methyltransf_11"/>
    <property type="match status" value="1"/>
</dbReference>
<keyword evidence="2" id="KW-0489">Methyltransferase</keyword>
<gene>
    <name evidence="2" type="ORF">BAR1_07825</name>
</gene>
<sequence length="218" mass="23222">MLRTISTLPALALLIVDTPTLFERLYRYEWYKSPLTDWLDALKVGENAKLLELGCGPGNFARDIASSGVVVTAMDRSGKMIKRATGGKGAVEFLVGDATQTGMGAEQFDFVLSSSLINVVPDGKQLLTEVARVLRPGGTASVLFPTPEFDGAHAERIIADYRCGVFAAGALRLWASKARKLDPQDVCDSFEDCGFGPANVSSFLDGGLAAVTGKKKSA</sequence>
<organism evidence="2 3">
    <name type="scientific">Profundibacter amoris</name>
    <dbReference type="NCBI Taxonomy" id="2171755"/>
    <lineage>
        <taxon>Bacteria</taxon>
        <taxon>Pseudomonadati</taxon>
        <taxon>Pseudomonadota</taxon>
        <taxon>Alphaproteobacteria</taxon>
        <taxon>Rhodobacterales</taxon>
        <taxon>Paracoccaceae</taxon>
        <taxon>Profundibacter</taxon>
    </lineage>
</organism>
<evidence type="ECO:0000313" key="3">
    <source>
        <dbReference type="Proteomes" id="UP000261704"/>
    </source>
</evidence>
<feature type="domain" description="Methyltransferase type 11" evidence="1">
    <location>
        <begin position="51"/>
        <end position="140"/>
    </location>
</feature>
<evidence type="ECO:0000259" key="1">
    <source>
        <dbReference type="Pfam" id="PF08241"/>
    </source>
</evidence>
<name>A0A347UG67_9RHOB</name>
<accession>A0A347UG67</accession>
<evidence type="ECO:0000313" key="2">
    <source>
        <dbReference type="EMBL" id="AXX97845.1"/>
    </source>
</evidence>
<keyword evidence="2" id="KW-0808">Transferase</keyword>
<dbReference type="Gene3D" id="3.40.50.150">
    <property type="entry name" value="Vaccinia Virus protein VP39"/>
    <property type="match status" value="1"/>
</dbReference>
<dbReference type="EMBL" id="CP032125">
    <property type="protein sequence ID" value="AXX97845.1"/>
    <property type="molecule type" value="Genomic_DNA"/>
</dbReference>
<dbReference type="RefSeq" id="WP_118942502.1">
    <property type="nucleotide sequence ID" value="NZ_CP032125.1"/>
</dbReference>
<dbReference type="Proteomes" id="UP000261704">
    <property type="component" value="Chromosome"/>
</dbReference>
<reference evidence="2 3" key="1">
    <citation type="submission" date="2018-09" db="EMBL/GenBank/DDBJ databases">
        <title>Profundibacter amoris BAR1 gen. nov., sp. nov., a new member of the Roseobacter clade isolated at Lokis Castle Vent Field on the Arctic Mid-Oceanic Ridge.</title>
        <authorList>
            <person name="Le Moine Bauer S."/>
            <person name="Sjoeberg A.G."/>
            <person name="L'Haridon S."/>
            <person name="Stokke R."/>
            <person name="Roalkvam I."/>
            <person name="Steen I.H."/>
            <person name="Dahle H."/>
        </authorList>
    </citation>
    <scope>NUCLEOTIDE SEQUENCE [LARGE SCALE GENOMIC DNA]</scope>
    <source>
        <strain evidence="2 3">BAR1</strain>
    </source>
</reference>
<dbReference type="GO" id="GO:0008757">
    <property type="term" value="F:S-adenosylmethionine-dependent methyltransferase activity"/>
    <property type="evidence" value="ECO:0007669"/>
    <property type="project" value="InterPro"/>
</dbReference>
<dbReference type="AlphaFoldDB" id="A0A347UG67"/>